<proteinExistence type="predicted"/>
<organism evidence="2 3">
    <name type="scientific">Cervus elaphus hippelaphus</name>
    <name type="common">European red deer</name>
    <dbReference type="NCBI Taxonomy" id="46360"/>
    <lineage>
        <taxon>Eukaryota</taxon>
        <taxon>Metazoa</taxon>
        <taxon>Chordata</taxon>
        <taxon>Craniata</taxon>
        <taxon>Vertebrata</taxon>
        <taxon>Euteleostomi</taxon>
        <taxon>Mammalia</taxon>
        <taxon>Eutheria</taxon>
        <taxon>Laurasiatheria</taxon>
        <taxon>Artiodactyla</taxon>
        <taxon>Ruminantia</taxon>
        <taxon>Pecora</taxon>
        <taxon>Cervidae</taxon>
        <taxon>Cervinae</taxon>
        <taxon>Cervus</taxon>
    </lineage>
</organism>
<evidence type="ECO:0000256" key="1">
    <source>
        <dbReference type="SAM" id="MobiDB-lite"/>
    </source>
</evidence>
<dbReference type="EMBL" id="MKHE01000005">
    <property type="protein sequence ID" value="OWK14029.1"/>
    <property type="molecule type" value="Genomic_DNA"/>
</dbReference>
<feature type="region of interest" description="Disordered" evidence="1">
    <location>
        <begin position="93"/>
        <end position="116"/>
    </location>
</feature>
<sequence length="206" mass="21421">MEDCSVRSAATILASVREQEARFERLTRALEQERRHVALQLEHAQQPGAGGGQSLPMAWQQLVLQVLAPGLGPEGRQSRDPGGPQACRQRLILRPPGASGGKGSDVLGSPRGPGGWVGSALGGSELSLGTRRVQLSQSLPAFAAAASISGPAAGEAQARLGSACCPEHDGHRPCAAPGGVSLVWSWPENSELRVDNPVRPPGLLPM</sequence>
<reference evidence="2 3" key="1">
    <citation type="journal article" date="2018" name="Mol. Genet. Genomics">
        <title>The red deer Cervus elaphus genome CerEla1.0: sequencing, annotating, genes, and chromosomes.</title>
        <authorList>
            <person name="Bana N.A."/>
            <person name="Nyiri A."/>
            <person name="Nagy J."/>
            <person name="Frank K."/>
            <person name="Nagy T."/>
            <person name="Steger V."/>
            <person name="Schiller M."/>
            <person name="Lakatos P."/>
            <person name="Sugar L."/>
            <person name="Horn P."/>
            <person name="Barta E."/>
            <person name="Orosz L."/>
        </authorList>
    </citation>
    <scope>NUCLEOTIDE SEQUENCE [LARGE SCALE GENOMIC DNA]</scope>
    <source>
        <strain evidence="2">Hungarian</strain>
    </source>
</reference>
<accession>A0A212D706</accession>
<protein>
    <submittedName>
        <fullName evidence="2">Uncharacterized protein</fullName>
    </submittedName>
</protein>
<evidence type="ECO:0000313" key="3">
    <source>
        <dbReference type="Proteomes" id="UP000242450"/>
    </source>
</evidence>
<dbReference type="Proteomes" id="UP000242450">
    <property type="component" value="Chromosome 5"/>
</dbReference>
<gene>
    <name evidence="2" type="ORF">Celaphus_00000010</name>
</gene>
<keyword evidence="3" id="KW-1185">Reference proteome</keyword>
<dbReference type="AlphaFoldDB" id="A0A212D706"/>
<comment type="caution">
    <text evidence="2">The sequence shown here is derived from an EMBL/GenBank/DDBJ whole genome shotgun (WGS) entry which is preliminary data.</text>
</comment>
<name>A0A212D706_CEREH</name>
<dbReference type="OrthoDB" id="3245100at2759"/>
<evidence type="ECO:0000313" key="2">
    <source>
        <dbReference type="EMBL" id="OWK14029.1"/>
    </source>
</evidence>